<comment type="catalytic activity">
    <reaction evidence="10 11">
        <text>tRNA(Arg) + L-arginine + ATP = L-arginyl-tRNA(Arg) + AMP + diphosphate</text>
        <dbReference type="Rhea" id="RHEA:20301"/>
        <dbReference type="Rhea" id="RHEA-COMP:9658"/>
        <dbReference type="Rhea" id="RHEA-COMP:9673"/>
        <dbReference type="ChEBI" id="CHEBI:30616"/>
        <dbReference type="ChEBI" id="CHEBI:32682"/>
        <dbReference type="ChEBI" id="CHEBI:33019"/>
        <dbReference type="ChEBI" id="CHEBI:78442"/>
        <dbReference type="ChEBI" id="CHEBI:78513"/>
        <dbReference type="ChEBI" id="CHEBI:456215"/>
        <dbReference type="EC" id="6.1.1.19"/>
    </reaction>
</comment>
<dbReference type="EMBL" id="RZUI01000009">
    <property type="protein sequence ID" value="KAA8829433.1"/>
    <property type="molecule type" value="Genomic_DNA"/>
</dbReference>
<dbReference type="NCBIfam" id="TIGR00456">
    <property type="entry name" value="argS"/>
    <property type="match status" value="1"/>
</dbReference>
<dbReference type="Proteomes" id="UP000412028">
    <property type="component" value="Unassembled WGS sequence"/>
</dbReference>
<accession>A0A5M9ZUS7</accession>
<dbReference type="GO" id="GO:0004814">
    <property type="term" value="F:arginine-tRNA ligase activity"/>
    <property type="evidence" value="ECO:0007669"/>
    <property type="project" value="UniProtKB-UniRule"/>
</dbReference>
<comment type="similarity">
    <text evidence="2 11 12">Belongs to the class-I aminoacyl-tRNA synthetase family.</text>
</comment>
<dbReference type="SUPFAM" id="SSF47323">
    <property type="entry name" value="Anticodon-binding domain of a subclass of class I aminoacyl-tRNA synthetases"/>
    <property type="match status" value="1"/>
</dbReference>
<dbReference type="Gene3D" id="1.10.730.10">
    <property type="entry name" value="Isoleucyl-tRNA Synthetase, Domain 1"/>
    <property type="match status" value="1"/>
</dbReference>
<dbReference type="Gene3D" id="3.30.1360.70">
    <property type="entry name" value="Arginyl tRNA synthetase N-terminal domain"/>
    <property type="match status" value="1"/>
</dbReference>
<evidence type="ECO:0000256" key="11">
    <source>
        <dbReference type="HAMAP-Rule" id="MF_00123"/>
    </source>
</evidence>
<evidence type="ECO:0000259" key="14">
    <source>
        <dbReference type="SMART" id="SM01016"/>
    </source>
</evidence>
<protein>
    <recommendedName>
        <fullName evidence="11">Arginine--tRNA ligase</fullName>
        <ecNumber evidence="11">6.1.1.19</ecNumber>
    </recommendedName>
    <alternativeName>
        <fullName evidence="11">Arginyl-tRNA synthetase</fullName>
        <shortName evidence="11">ArgRS</shortName>
    </alternativeName>
</protein>
<dbReference type="Gene3D" id="3.40.50.620">
    <property type="entry name" value="HUPs"/>
    <property type="match status" value="1"/>
</dbReference>
<evidence type="ECO:0000256" key="4">
    <source>
        <dbReference type="ARBA" id="ARBA00022490"/>
    </source>
</evidence>
<feature type="domain" description="DALR anticodon binding" evidence="13">
    <location>
        <begin position="452"/>
        <end position="592"/>
    </location>
</feature>
<proteinExistence type="inferred from homology"/>
<evidence type="ECO:0000256" key="1">
    <source>
        <dbReference type="ARBA" id="ARBA00004496"/>
    </source>
</evidence>
<gene>
    <name evidence="11" type="primary">argS</name>
    <name evidence="15" type="ORF">EMO89_07985</name>
</gene>
<evidence type="ECO:0000256" key="8">
    <source>
        <dbReference type="ARBA" id="ARBA00022917"/>
    </source>
</evidence>
<evidence type="ECO:0000256" key="7">
    <source>
        <dbReference type="ARBA" id="ARBA00022840"/>
    </source>
</evidence>
<dbReference type="SMART" id="SM00836">
    <property type="entry name" value="DALR_1"/>
    <property type="match status" value="1"/>
</dbReference>
<evidence type="ECO:0000313" key="15">
    <source>
        <dbReference type="EMBL" id="KAA8829433.1"/>
    </source>
</evidence>
<dbReference type="InterPro" id="IPR035684">
    <property type="entry name" value="ArgRS_core"/>
</dbReference>
<dbReference type="InterPro" id="IPR001412">
    <property type="entry name" value="aa-tRNA-synth_I_CS"/>
</dbReference>
<dbReference type="EC" id="6.1.1.19" evidence="11"/>
<dbReference type="PRINTS" id="PR01038">
    <property type="entry name" value="TRNASYNTHARG"/>
</dbReference>
<keyword evidence="9 11" id="KW-0030">Aminoacyl-tRNA synthetase</keyword>
<dbReference type="RefSeq" id="WP_150381616.1">
    <property type="nucleotide sequence ID" value="NZ_RZUI01000009.1"/>
</dbReference>
<dbReference type="InterPro" id="IPR036695">
    <property type="entry name" value="Arg-tRNA-synth_N_sf"/>
</dbReference>
<evidence type="ECO:0000313" key="16">
    <source>
        <dbReference type="Proteomes" id="UP000412028"/>
    </source>
</evidence>
<keyword evidence="7 11" id="KW-0067">ATP-binding</keyword>
<dbReference type="InterPro" id="IPR005148">
    <property type="entry name" value="Arg-tRNA-synth_N"/>
</dbReference>
<dbReference type="OrthoDB" id="9803211at2"/>
<evidence type="ECO:0000256" key="10">
    <source>
        <dbReference type="ARBA" id="ARBA00049339"/>
    </source>
</evidence>
<dbReference type="InterPro" id="IPR008909">
    <property type="entry name" value="DALR_anticod-bd"/>
</dbReference>
<dbReference type="SUPFAM" id="SSF55190">
    <property type="entry name" value="Arginyl-tRNA synthetase (ArgRS), N-terminal 'additional' domain"/>
    <property type="match status" value="1"/>
</dbReference>
<dbReference type="InterPro" id="IPR009080">
    <property type="entry name" value="tRNAsynth_Ia_anticodon-bd"/>
</dbReference>
<reference evidence="15 16" key="1">
    <citation type="journal article" date="2019" name="Syst. Appl. Microbiol.">
        <title>Characterization of Bifidobacterium species in feaces of the Egyptian fruit bat: Description of B. vespertilionis sp. nov. and B. rousetti sp. nov.</title>
        <authorList>
            <person name="Modesto M."/>
            <person name="Satti M."/>
            <person name="Watanabe K."/>
            <person name="Puglisi E."/>
            <person name="Morelli L."/>
            <person name="Huang C.-H."/>
            <person name="Liou J.-S."/>
            <person name="Miyashita M."/>
            <person name="Tamura T."/>
            <person name="Saito S."/>
            <person name="Mori K."/>
            <person name="Huang L."/>
            <person name="Sciavilla P."/>
            <person name="Sandri C."/>
            <person name="Spiezio C."/>
            <person name="Vitali F."/>
            <person name="Cavalieri D."/>
            <person name="Perpetuini G."/>
            <person name="Tofalo R."/>
            <person name="Bonetti A."/>
            <person name="Arita M."/>
            <person name="Mattarelli P."/>
        </authorList>
    </citation>
    <scope>NUCLEOTIDE SEQUENCE [LARGE SCALE GENOMIC DNA]</scope>
    <source>
        <strain evidence="15 16">RST7</strain>
    </source>
</reference>
<keyword evidence="8 11" id="KW-0648">Protein biosynthesis</keyword>
<dbReference type="HAMAP" id="MF_00123">
    <property type="entry name" value="Arg_tRNA_synth"/>
    <property type="match status" value="1"/>
</dbReference>
<keyword evidence="5 11" id="KW-0436">Ligase</keyword>
<keyword evidence="4 11" id="KW-0963">Cytoplasm</keyword>
<dbReference type="SUPFAM" id="SSF52374">
    <property type="entry name" value="Nucleotidylyl transferase"/>
    <property type="match status" value="1"/>
</dbReference>
<sequence length="592" mass="64358">MSPEALSELISAIAHNLAAAGTAGELTDELIPPIEKIAVMRPKDRAHGDWASNIAMQLAKKAGMKPRDLAELFVPELEKNTGVKSVEIAGPGFINITLDSASAAGVVDTVLEQGADFGRNEHLAGKTLNLEFVSANPTGPIHIGGTRWAAVGDSMARVLEANGAKVVREYYFNDHGEQINRFARSLVAAAHGEETPADGYKGAYIDEIAQRVIDEAKADGVDVLDLPRVTAEDGSEGDSVQREEFRKRAVPMMFAEIKDSMKEFRVDFDVWFHENSLYIDGEVEKAIAELRERGDIYEKDGATWFASTKHGDDKDRVIIKSDGNAAYFAADIAYYRNKRHRILNPADVAIYMLGADHHGYIGRMMAMCAAFGDEPGVNMQILIGQLVNVMKDGKPVRMSKRAGNVVTLDDLVEAVGVDAARYSLARTDYNQSVDIDLDLLASHTNENPVYYVQYAHARSCNVDRNAAAAGVTTEGADLSLLDTEADGDLIAALAQYPSMVTTAGDGRAPHRVAHYLEDLAGRYHKWYAAERVAPMALTDAEQRLPEAERAALEIAKNPEPARAAARLRLNDAARQVIANGLDLLGVTAPDKM</sequence>
<comment type="caution">
    <text evidence="15">The sequence shown here is derived from an EMBL/GenBank/DDBJ whole genome shotgun (WGS) entry which is preliminary data.</text>
</comment>
<evidence type="ECO:0000256" key="5">
    <source>
        <dbReference type="ARBA" id="ARBA00022598"/>
    </source>
</evidence>
<dbReference type="FunFam" id="3.40.50.620:FF:000062">
    <property type="entry name" value="Arginine--tRNA ligase"/>
    <property type="match status" value="1"/>
</dbReference>
<evidence type="ECO:0000256" key="3">
    <source>
        <dbReference type="ARBA" id="ARBA00011245"/>
    </source>
</evidence>
<dbReference type="PANTHER" id="PTHR11956:SF5">
    <property type="entry name" value="ARGININE--TRNA LIGASE, CYTOPLASMIC"/>
    <property type="match status" value="1"/>
</dbReference>
<comment type="subcellular location">
    <subcellularLocation>
        <location evidence="1 11">Cytoplasm</location>
    </subcellularLocation>
</comment>
<dbReference type="CDD" id="cd00671">
    <property type="entry name" value="ArgRS_core"/>
    <property type="match status" value="1"/>
</dbReference>
<evidence type="ECO:0000259" key="13">
    <source>
        <dbReference type="SMART" id="SM00836"/>
    </source>
</evidence>
<dbReference type="GO" id="GO:0005524">
    <property type="term" value="F:ATP binding"/>
    <property type="evidence" value="ECO:0007669"/>
    <property type="project" value="UniProtKB-UniRule"/>
</dbReference>
<dbReference type="GO" id="GO:0005737">
    <property type="term" value="C:cytoplasm"/>
    <property type="evidence" value="ECO:0007669"/>
    <property type="project" value="UniProtKB-SubCell"/>
</dbReference>
<dbReference type="FunFam" id="3.30.1360.70:FF:000003">
    <property type="entry name" value="Arginine--tRNA ligase"/>
    <property type="match status" value="1"/>
</dbReference>
<dbReference type="Pfam" id="PF05746">
    <property type="entry name" value="DALR_1"/>
    <property type="match status" value="1"/>
</dbReference>
<evidence type="ECO:0000256" key="12">
    <source>
        <dbReference type="RuleBase" id="RU363038"/>
    </source>
</evidence>
<dbReference type="PROSITE" id="PS00178">
    <property type="entry name" value="AA_TRNA_LIGASE_I"/>
    <property type="match status" value="1"/>
</dbReference>
<name>A0A5M9ZUS7_9BIFI</name>
<dbReference type="SMART" id="SM01016">
    <property type="entry name" value="Arg_tRNA_synt_N"/>
    <property type="match status" value="1"/>
</dbReference>
<dbReference type="InterPro" id="IPR001278">
    <property type="entry name" value="Arg-tRNA-ligase"/>
</dbReference>
<feature type="short sequence motif" description="'HIGH' region" evidence="11">
    <location>
        <begin position="135"/>
        <end position="145"/>
    </location>
</feature>
<keyword evidence="6 11" id="KW-0547">Nucleotide-binding</keyword>
<dbReference type="InterPro" id="IPR014729">
    <property type="entry name" value="Rossmann-like_a/b/a_fold"/>
</dbReference>
<evidence type="ECO:0000256" key="2">
    <source>
        <dbReference type="ARBA" id="ARBA00005594"/>
    </source>
</evidence>
<dbReference type="AlphaFoldDB" id="A0A5M9ZUS7"/>
<comment type="subunit">
    <text evidence="3 11">Monomer.</text>
</comment>
<feature type="domain" description="Arginyl tRNA synthetase N-terminal" evidence="14">
    <location>
        <begin position="7"/>
        <end position="98"/>
    </location>
</feature>
<dbReference type="Pfam" id="PF00750">
    <property type="entry name" value="tRNA-synt_1d"/>
    <property type="match status" value="1"/>
</dbReference>
<dbReference type="Pfam" id="PF03485">
    <property type="entry name" value="Arg_tRNA_synt_N"/>
    <property type="match status" value="1"/>
</dbReference>
<evidence type="ECO:0000256" key="6">
    <source>
        <dbReference type="ARBA" id="ARBA00022741"/>
    </source>
</evidence>
<dbReference type="GO" id="GO:0006420">
    <property type="term" value="P:arginyl-tRNA aminoacylation"/>
    <property type="evidence" value="ECO:0007669"/>
    <property type="project" value="UniProtKB-UniRule"/>
</dbReference>
<evidence type="ECO:0000256" key="9">
    <source>
        <dbReference type="ARBA" id="ARBA00023146"/>
    </source>
</evidence>
<organism evidence="15 16">
    <name type="scientific">Bifidobacterium tissieri</name>
    <dbReference type="NCBI Taxonomy" id="1630162"/>
    <lineage>
        <taxon>Bacteria</taxon>
        <taxon>Bacillati</taxon>
        <taxon>Actinomycetota</taxon>
        <taxon>Actinomycetes</taxon>
        <taxon>Bifidobacteriales</taxon>
        <taxon>Bifidobacteriaceae</taxon>
        <taxon>Bifidobacterium</taxon>
    </lineage>
</organism>
<dbReference type="PANTHER" id="PTHR11956">
    <property type="entry name" value="ARGINYL-TRNA SYNTHETASE"/>
    <property type="match status" value="1"/>
</dbReference>